<organism evidence="2 3">
    <name type="scientific">Egibacter rhizosphaerae</name>
    <dbReference type="NCBI Taxonomy" id="1670831"/>
    <lineage>
        <taxon>Bacteria</taxon>
        <taxon>Bacillati</taxon>
        <taxon>Actinomycetota</taxon>
        <taxon>Nitriliruptoria</taxon>
        <taxon>Egibacterales</taxon>
        <taxon>Egibacteraceae</taxon>
        <taxon>Egibacter</taxon>
    </lineage>
</organism>
<dbReference type="AlphaFoldDB" id="A0A411YJ55"/>
<protein>
    <submittedName>
        <fullName evidence="2">Spermidine synthase</fullName>
    </submittedName>
</protein>
<proteinExistence type="predicted"/>
<dbReference type="GO" id="GO:0006596">
    <property type="term" value="P:polyamine biosynthetic process"/>
    <property type="evidence" value="ECO:0007669"/>
    <property type="project" value="UniProtKB-KW"/>
</dbReference>
<dbReference type="PANTHER" id="PTHR43317">
    <property type="entry name" value="THERMOSPERMINE SYNTHASE ACAULIS5"/>
    <property type="match status" value="1"/>
</dbReference>
<reference evidence="2 3" key="1">
    <citation type="submission" date="2019-01" db="EMBL/GenBank/DDBJ databases">
        <title>Egibacter rhizosphaerae EGI 80759T.</title>
        <authorList>
            <person name="Chen D.-D."/>
            <person name="Tian Y."/>
            <person name="Jiao J.-Y."/>
            <person name="Zhang X.-T."/>
            <person name="Zhang Y.-G."/>
            <person name="Zhang Y."/>
            <person name="Xiao M."/>
            <person name="Shu W.-S."/>
            <person name="Li W.-J."/>
        </authorList>
    </citation>
    <scope>NUCLEOTIDE SEQUENCE [LARGE SCALE GENOMIC DNA]</scope>
    <source>
        <strain evidence="2 3">EGI 80759</strain>
    </source>
</reference>
<accession>A0A411YJ55</accession>
<gene>
    <name evidence="2" type="ORF">ER308_18345</name>
</gene>
<dbReference type="InterPro" id="IPR029063">
    <property type="entry name" value="SAM-dependent_MTases_sf"/>
</dbReference>
<evidence type="ECO:0000313" key="3">
    <source>
        <dbReference type="Proteomes" id="UP000291469"/>
    </source>
</evidence>
<dbReference type="OrthoDB" id="9793351at2"/>
<keyword evidence="3" id="KW-1185">Reference proteome</keyword>
<dbReference type="SUPFAM" id="SSF53335">
    <property type="entry name" value="S-adenosyl-L-methionine-dependent methyltransferases"/>
    <property type="match status" value="1"/>
</dbReference>
<dbReference type="KEGG" id="erz:ER308_18345"/>
<dbReference type="PANTHER" id="PTHR43317:SF3">
    <property type="entry name" value="BLR2883 PROTEIN"/>
    <property type="match status" value="1"/>
</dbReference>
<dbReference type="Gene3D" id="3.40.50.150">
    <property type="entry name" value="Vaccinia Virus protein VP39"/>
    <property type="match status" value="1"/>
</dbReference>
<dbReference type="RefSeq" id="WP_131156328.1">
    <property type="nucleotide sequence ID" value="NZ_CP036402.1"/>
</dbReference>
<keyword evidence="1" id="KW-0620">Polyamine biosynthesis</keyword>
<dbReference type="Proteomes" id="UP000291469">
    <property type="component" value="Chromosome"/>
</dbReference>
<dbReference type="Pfam" id="PF01564">
    <property type="entry name" value="Spermine_synth"/>
    <property type="match status" value="1"/>
</dbReference>
<evidence type="ECO:0000313" key="2">
    <source>
        <dbReference type="EMBL" id="QBI21335.1"/>
    </source>
</evidence>
<dbReference type="EMBL" id="CP036402">
    <property type="protein sequence ID" value="QBI21335.1"/>
    <property type="molecule type" value="Genomic_DNA"/>
</dbReference>
<name>A0A411YJ55_9ACTN</name>
<sequence length="230" mass="24160">MTPDPDATARVLERVTTPRGEFALRQRGGDLELIADGVFLMSTAASHSERELGRLALAAHPSPRRVLVAGLGLGVTVAAVLADPRVHEVLVVEIEPVVVRWQRTHAAEAVGPVLDDPRVRVEIADVTDIVRGSVPMDPSDVVCLDVDNGPGWTLYPSNAWLYDATGLAGLAGLLGPGGVLAVWASAEDPTFATRLGEHVGPVTVHERPVPRGAPDVLLLAGQDPVADPSS</sequence>
<evidence type="ECO:0000256" key="1">
    <source>
        <dbReference type="ARBA" id="ARBA00023115"/>
    </source>
</evidence>